<dbReference type="EMBL" id="KE504170">
    <property type="protein sequence ID" value="EPS98030.1"/>
    <property type="molecule type" value="Genomic_DNA"/>
</dbReference>
<organism evidence="1 2">
    <name type="scientific">Fomitopsis schrenkii</name>
    <name type="common">Brown rot fungus</name>
    <dbReference type="NCBI Taxonomy" id="2126942"/>
    <lineage>
        <taxon>Eukaryota</taxon>
        <taxon>Fungi</taxon>
        <taxon>Dikarya</taxon>
        <taxon>Basidiomycota</taxon>
        <taxon>Agaricomycotina</taxon>
        <taxon>Agaricomycetes</taxon>
        <taxon>Polyporales</taxon>
        <taxon>Fomitopsis</taxon>
    </lineage>
</organism>
<dbReference type="HOGENOM" id="CLU_1475193_0_0_1"/>
<keyword evidence="2" id="KW-1185">Reference proteome</keyword>
<reference evidence="1 2" key="1">
    <citation type="journal article" date="2012" name="Science">
        <title>The Paleozoic origin of enzymatic lignin decomposition reconstructed from 31 fungal genomes.</title>
        <authorList>
            <person name="Floudas D."/>
            <person name="Binder M."/>
            <person name="Riley R."/>
            <person name="Barry K."/>
            <person name="Blanchette R.A."/>
            <person name="Henrissat B."/>
            <person name="Martinez A.T."/>
            <person name="Otillar R."/>
            <person name="Spatafora J.W."/>
            <person name="Yadav J.S."/>
            <person name="Aerts A."/>
            <person name="Benoit I."/>
            <person name="Boyd A."/>
            <person name="Carlson A."/>
            <person name="Copeland A."/>
            <person name="Coutinho P.M."/>
            <person name="de Vries R.P."/>
            <person name="Ferreira P."/>
            <person name="Findley K."/>
            <person name="Foster B."/>
            <person name="Gaskell J."/>
            <person name="Glotzer D."/>
            <person name="Gorecki P."/>
            <person name="Heitman J."/>
            <person name="Hesse C."/>
            <person name="Hori C."/>
            <person name="Igarashi K."/>
            <person name="Jurgens J.A."/>
            <person name="Kallen N."/>
            <person name="Kersten P."/>
            <person name="Kohler A."/>
            <person name="Kuees U."/>
            <person name="Kumar T.K.A."/>
            <person name="Kuo A."/>
            <person name="LaButti K."/>
            <person name="Larrondo L.F."/>
            <person name="Lindquist E."/>
            <person name="Ling A."/>
            <person name="Lombard V."/>
            <person name="Lucas S."/>
            <person name="Lundell T."/>
            <person name="Martin R."/>
            <person name="McLaughlin D.J."/>
            <person name="Morgenstern I."/>
            <person name="Morin E."/>
            <person name="Murat C."/>
            <person name="Nagy L.G."/>
            <person name="Nolan M."/>
            <person name="Ohm R.A."/>
            <person name="Patyshakuliyeva A."/>
            <person name="Rokas A."/>
            <person name="Ruiz-Duenas F.J."/>
            <person name="Sabat G."/>
            <person name="Salamov A."/>
            <person name="Samejima M."/>
            <person name="Schmutz J."/>
            <person name="Slot J.C."/>
            <person name="St John F."/>
            <person name="Stenlid J."/>
            <person name="Sun H."/>
            <person name="Sun S."/>
            <person name="Syed K."/>
            <person name="Tsang A."/>
            <person name="Wiebenga A."/>
            <person name="Young D."/>
            <person name="Pisabarro A."/>
            <person name="Eastwood D.C."/>
            <person name="Martin F."/>
            <person name="Cullen D."/>
            <person name="Grigoriev I.V."/>
            <person name="Hibbett D.S."/>
        </authorList>
    </citation>
    <scope>NUCLEOTIDE SEQUENCE</scope>
    <source>
        <strain evidence="2">FP-58527</strain>
    </source>
</reference>
<protein>
    <submittedName>
        <fullName evidence="1">Uncharacterized protein</fullName>
    </submittedName>
</protein>
<dbReference type="InParanoid" id="S8F8P3"/>
<dbReference type="Proteomes" id="UP000015241">
    <property type="component" value="Unassembled WGS sequence"/>
</dbReference>
<evidence type="ECO:0000313" key="2">
    <source>
        <dbReference type="Proteomes" id="UP000015241"/>
    </source>
</evidence>
<sequence length="189" mass="22450">MPRPAYNEELINSYPPRLELTDDERDSGVVRRFGWAFKPDALVQYLKTKTDESFNVPINFREIFDGKERYHFKDLTEEQHVDRDCKLVFMSDLAGRVATYWTEHYNVQEFPFTPVSHKYHMGISVWNTIIERGFRMVYGRRLEPMMAELNGIFGGPNFESTEAMWWRALQDIERRVMSLGERSITWIPV</sequence>
<accession>S8F8P3</accession>
<name>S8F8P3_FOMSC</name>
<gene>
    <name evidence="1" type="ORF">FOMPIDRAFT_115178</name>
</gene>
<proteinExistence type="predicted"/>
<evidence type="ECO:0000313" key="1">
    <source>
        <dbReference type="EMBL" id="EPS98030.1"/>
    </source>
</evidence>
<dbReference type="AlphaFoldDB" id="S8F8P3"/>